<dbReference type="Pfam" id="PF13181">
    <property type="entry name" value="TPR_8"/>
    <property type="match status" value="1"/>
</dbReference>
<accession>A0A6N9NHM6</accession>
<name>A0A6N9NHM6_9FLAO</name>
<feature type="repeat" description="TPR" evidence="3">
    <location>
        <begin position="395"/>
        <end position="428"/>
    </location>
</feature>
<gene>
    <name evidence="5" type="ORF">GQN54_08645</name>
</gene>
<evidence type="ECO:0000256" key="1">
    <source>
        <dbReference type="ARBA" id="ARBA00022737"/>
    </source>
</evidence>
<evidence type="ECO:0000313" key="5">
    <source>
        <dbReference type="EMBL" id="NBG66186.1"/>
    </source>
</evidence>
<dbReference type="AlphaFoldDB" id="A0A6N9NHM6"/>
<dbReference type="RefSeq" id="WP_160633126.1">
    <property type="nucleotide sequence ID" value="NZ_WWNE01000006.1"/>
</dbReference>
<feature type="signal peptide" evidence="4">
    <location>
        <begin position="1"/>
        <end position="21"/>
    </location>
</feature>
<evidence type="ECO:0000256" key="3">
    <source>
        <dbReference type="PROSITE-ProRule" id="PRU00339"/>
    </source>
</evidence>
<dbReference type="Gene3D" id="1.25.40.10">
    <property type="entry name" value="Tetratricopeptide repeat domain"/>
    <property type="match status" value="1"/>
</dbReference>
<dbReference type="Proteomes" id="UP000470771">
    <property type="component" value="Unassembled WGS sequence"/>
</dbReference>
<sequence length="574" mass="63237">MKNTNTKAFALVLTASVGLMACNPLNKMSKKAEEVSYSVTPSPLELHNDSIEINVSGSIPPRFFNKKVSVNFVPNFKYDGKETDFKTITLVGEDSEVEGMKINFEKGGSFAYTDKVAYVKGMEVAELYMVATGSYKGKEKSFDPVKVADGTIITPMMVQNEDMPAIGPDKFKKVVPQEYKATINYLVNSSAVRSSELADADVKEMAKFIKNGKEKGFVFKSTNVVAWASPEGEISLNENLADQRAASAANAASGMFSRNRVKAANDKSFYTKTGKGEDWDGFKSAMQASDIKDKNLILRVLEMYEDKTKREEEIKNLAETFEVVKENILPQLRRSEITINAELKSMSDEMIAKYAESNPDTLTVEELLYAATLTTDMDKKLTIYKSAERVYPNDFRGFNNAGYIYAMQNNLDKAKGEFQKAAKLAPNAPSVNNNLGMVARLEGDNKKAMEYYNNASGAGDAVNMNKGLINIKQGNYAEAVSNYGSAKTFNAALAQTLNKDYQTALKTIDASDASTKAIGLYLKAIVGARMKDKSMMVNNLKLAVAKDPSLKDYAKNDAEFLNYKDDAEFKAAVN</sequence>
<keyword evidence="4" id="KW-0732">Signal</keyword>
<reference evidence="5 6" key="1">
    <citation type="submission" date="2019-12" db="EMBL/GenBank/DDBJ databases">
        <authorList>
            <person name="Zhao J."/>
        </authorList>
    </citation>
    <scope>NUCLEOTIDE SEQUENCE [LARGE SCALE GENOMIC DNA]</scope>
    <source>
        <strain evidence="5 6">S-15</strain>
    </source>
</reference>
<organism evidence="5 6">
    <name type="scientific">Acidiluteibacter ferrifornacis</name>
    <dbReference type="NCBI Taxonomy" id="2692424"/>
    <lineage>
        <taxon>Bacteria</taxon>
        <taxon>Pseudomonadati</taxon>
        <taxon>Bacteroidota</taxon>
        <taxon>Flavobacteriia</taxon>
        <taxon>Flavobacteriales</taxon>
        <taxon>Cryomorphaceae</taxon>
        <taxon>Acidiluteibacter</taxon>
    </lineage>
</organism>
<dbReference type="PROSITE" id="PS51257">
    <property type="entry name" value="PROKAR_LIPOPROTEIN"/>
    <property type="match status" value="1"/>
</dbReference>
<evidence type="ECO:0000256" key="2">
    <source>
        <dbReference type="ARBA" id="ARBA00022803"/>
    </source>
</evidence>
<dbReference type="InterPro" id="IPR011990">
    <property type="entry name" value="TPR-like_helical_dom_sf"/>
</dbReference>
<dbReference type="InterPro" id="IPR019734">
    <property type="entry name" value="TPR_rpt"/>
</dbReference>
<dbReference type="NCBIfam" id="NF047558">
    <property type="entry name" value="TPR_END_plus"/>
    <property type="match status" value="1"/>
</dbReference>
<dbReference type="SUPFAM" id="SSF48452">
    <property type="entry name" value="TPR-like"/>
    <property type="match status" value="1"/>
</dbReference>
<keyword evidence="2 3" id="KW-0802">TPR repeat</keyword>
<keyword evidence="6" id="KW-1185">Reference proteome</keyword>
<evidence type="ECO:0000313" key="6">
    <source>
        <dbReference type="Proteomes" id="UP000470771"/>
    </source>
</evidence>
<dbReference type="Pfam" id="PF07719">
    <property type="entry name" value="TPR_2"/>
    <property type="match status" value="1"/>
</dbReference>
<feature type="chain" id="PRO_5026924739" evidence="4">
    <location>
        <begin position="22"/>
        <end position="574"/>
    </location>
</feature>
<dbReference type="PROSITE" id="PS50005">
    <property type="entry name" value="TPR"/>
    <property type="match status" value="1"/>
</dbReference>
<dbReference type="InterPro" id="IPR013105">
    <property type="entry name" value="TPR_2"/>
</dbReference>
<dbReference type="EMBL" id="WWNE01000006">
    <property type="protein sequence ID" value="NBG66186.1"/>
    <property type="molecule type" value="Genomic_DNA"/>
</dbReference>
<evidence type="ECO:0000256" key="4">
    <source>
        <dbReference type="SAM" id="SignalP"/>
    </source>
</evidence>
<dbReference type="SMART" id="SM00028">
    <property type="entry name" value="TPR"/>
    <property type="match status" value="3"/>
</dbReference>
<protein>
    <submittedName>
        <fullName evidence="5">Tetratricopeptide repeat protein</fullName>
    </submittedName>
</protein>
<comment type="caution">
    <text evidence="5">The sequence shown here is derived from an EMBL/GenBank/DDBJ whole genome shotgun (WGS) entry which is preliminary data.</text>
</comment>
<proteinExistence type="predicted"/>
<keyword evidence="1" id="KW-0677">Repeat</keyword>